<reference evidence="2" key="1">
    <citation type="journal article" date="2022" name="bioRxiv">
        <title>Sequencing and chromosome-scale assembly of the giantPleurodeles waltlgenome.</title>
        <authorList>
            <person name="Brown T."/>
            <person name="Elewa A."/>
            <person name="Iarovenko S."/>
            <person name="Subramanian E."/>
            <person name="Araus A.J."/>
            <person name="Petzold A."/>
            <person name="Susuki M."/>
            <person name="Suzuki K.-i.T."/>
            <person name="Hayashi T."/>
            <person name="Toyoda A."/>
            <person name="Oliveira C."/>
            <person name="Osipova E."/>
            <person name="Leigh N.D."/>
            <person name="Simon A."/>
            <person name="Yun M.H."/>
        </authorList>
    </citation>
    <scope>NUCLEOTIDE SEQUENCE</scope>
    <source>
        <strain evidence="2">20211129_DDA</strain>
        <tissue evidence="2">Liver</tissue>
    </source>
</reference>
<feature type="region of interest" description="Disordered" evidence="1">
    <location>
        <begin position="1"/>
        <end position="48"/>
    </location>
</feature>
<feature type="compositionally biased region" description="Basic and acidic residues" evidence="1">
    <location>
        <begin position="26"/>
        <end position="48"/>
    </location>
</feature>
<dbReference type="AlphaFoldDB" id="A0AAV7S421"/>
<protein>
    <submittedName>
        <fullName evidence="2">Uncharacterized protein</fullName>
    </submittedName>
</protein>
<dbReference type="EMBL" id="JANPWB010000009">
    <property type="protein sequence ID" value="KAJ1158470.1"/>
    <property type="molecule type" value="Genomic_DNA"/>
</dbReference>
<evidence type="ECO:0000313" key="2">
    <source>
        <dbReference type="EMBL" id="KAJ1158470.1"/>
    </source>
</evidence>
<comment type="caution">
    <text evidence="2">The sequence shown here is derived from an EMBL/GenBank/DDBJ whole genome shotgun (WGS) entry which is preliminary data.</text>
</comment>
<sequence length="106" mass="10898">MWDKAALGGPAGTSGVAQRTSGADGPDWRTRECGKTKASMDRGVVDHSPPRIEIQQDGTMAVAPAGSVDGSGSGPDLESLSTSAELIYCLSCNLPGAWHRLGVVCL</sequence>
<organism evidence="2 3">
    <name type="scientific">Pleurodeles waltl</name>
    <name type="common">Iberian ribbed newt</name>
    <dbReference type="NCBI Taxonomy" id="8319"/>
    <lineage>
        <taxon>Eukaryota</taxon>
        <taxon>Metazoa</taxon>
        <taxon>Chordata</taxon>
        <taxon>Craniata</taxon>
        <taxon>Vertebrata</taxon>
        <taxon>Euteleostomi</taxon>
        <taxon>Amphibia</taxon>
        <taxon>Batrachia</taxon>
        <taxon>Caudata</taxon>
        <taxon>Salamandroidea</taxon>
        <taxon>Salamandridae</taxon>
        <taxon>Pleurodelinae</taxon>
        <taxon>Pleurodeles</taxon>
    </lineage>
</organism>
<gene>
    <name evidence="2" type="ORF">NDU88_011158</name>
</gene>
<name>A0AAV7S421_PLEWA</name>
<dbReference type="Proteomes" id="UP001066276">
    <property type="component" value="Chromosome 5"/>
</dbReference>
<evidence type="ECO:0000313" key="3">
    <source>
        <dbReference type="Proteomes" id="UP001066276"/>
    </source>
</evidence>
<accession>A0AAV7S421</accession>
<proteinExistence type="predicted"/>
<keyword evidence="3" id="KW-1185">Reference proteome</keyword>
<evidence type="ECO:0000256" key="1">
    <source>
        <dbReference type="SAM" id="MobiDB-lite"/>
    </source>
</evidence>